<dbReference type="EMBL" id="CP003630">
    <property type="protein sequence ID" value="AFZ16222.1"/>
    <property type="molecule type" value="Genomic_DNA"/>
</dbReference>
<sequence length="47" mass="5444">MENAVKPTDEKAWDTKFISLPLDWVCILSQTPVSATIRRYVTLFVFI</sequence>
<dbReference type="HOGENOM" id="CLU_3170267_0_0_3"/>
<reference evidence="1 2" key="1">
    <citation type="submission" date="2012-06" db="EMBL/GenBank/DDBJ databases">
        <title>Finished chromosome of genome of Microcoleus sp. PCC 7113.</title>
        <authorList>
            <consortium name="US DOE Joint Genome Institute"/>
            <person name="Gugger M."/>
            <person name="Coursin T."/>
            <person name="Rippka R."/>
            <person name="Tandeau De Marsac N."/>
            <person name="Huntemann M."/>
            <person name="Wei C.-L."/>
            <person name="Han J."/>
            <person name="Detter J.C."/>
            <person name="Han C."/>
            <person name="Tapia R."/>
            <person name="Chen A."/>
            <person name="Kyrpides N."/>
            <person name="Mavromatis K."/>
            <person name="Markowitz V."/>
            <person name="Szeto E."/>
            <person name="Ivanova N."/>
            <person name="Pagani I."/>
            <person name="Pati A."/>
            <person name="Goodwin L."/>
            <person name="Nordberg H.P."/>
            <person name="Cantor M.N."/>
            <person name="Hua S.X."/>
            <person name="Woyke T."/>
            <person name="Kerfeld C.A."/>
        </authorList>
    </citation>
    <scope>NUCLEOTIDE SEQUENCE [LARGE SCALE GENOMIC DNA]</scope>
    <source>
        <strain evidence="1 2">PCC 7113</strain>
    </source>
</reference>
<dbReference type="STRING" id="1173027.Mic7113_0292"/>
<evidence type="ECO:0000313" key="2">
    <source>
        <dbReference type="Proteomes" id="UP000010471"/>
    </source>
</evidence>
<organism evidence="1 2">
    <name type="scientific">Allocoleopsis franciscana PCC 7113</name>
    <dbReference type="NCBI Taxonomy" id="1173027"/>
    <lineage>
        <taxon>Bacteria</taxon>
        <taxon>Bacillati</taxon>
        <taxon>Cyanobacteriota</taxon>
        <taxon>Cyanophyceae</taxon>
        <taxon>Coleofasciculales</taxon>
        <taxon>Coleofasciculaceae</taxon>
        <taxon>Allocoleopsis</taxon>
        <taxon>Allocoleopsis franciscana</taxon>
    </lineage>
</organism>
<gene>
    <name evidence="1" type="ORF">Mic7113_0292</name>
</gene>
<dbReference type="KEGG" id="mic:Mic7113_0292"/>
<evidence type="ECO:0000313" key="1">
    <source>
        <dbReference type="EMBL" id="AFZ16222.1"/>
    </source>
</evidence>
<name>K9W9P6_9CYAN</name>
<proteinExistence type="predicted"/>
<keyword evidence="2" id="KW-1185">Reference proteome</keyword>
<dbReference type="Proteomes" id="UP000010471">
    <property type="component" value="Chromosome"/>
</dbReference>
<dbReference type="AlphaFoldDB" id="K9W9P6"/>
<protein>
    <submittedName>
        <fullName evidence="1">Uncharacterized protein</fullName>
    </submittedName>
</protein>
<accession>K9W9P6</accession>